<proteinExistence type="predicted"/>
<sequence length="587" mass="66938">MPMRLTNDKFFRAERKNRYEMIRLDDKIKHFDRETSRINYEIDREKRLLAATFKSVYQTSGVCNLGLPPSDENDNVHEKSQLFRQGLRISNKRLKGWRECEKQLHKFIMHSETVMSKGKRLPFKSVIDDTVLELNTQPSETAPHNVFNRHDSIEDDIFDDESSASSSKTSAFSFAKSPLEIDNEAFDVDKWEKEMIESYKALVTRPVSASNTTESGNKRPKSSPSVRLHYETKYSESDTSRRQRPHTAHGILNNRDPSRKSSLSPRPASSQQTRPRVKPFLITKEGVYIKTSGKYEKLPDVDKPIEKPVLVNNYLSALTNSKLNRQVSHSNLGLGTVQEDIEEEDESHASNNNVIKRVQNDAADSVNSNSTLKNVSEVFVNTDKGQEQEEYKGKQIAEKFQREKIELQRRRNSQASLMSASKMWRKLAMAVSAESDVSTRQKTHSTQDKVSQHEDDRPHSRMSSSLSSLYGRSSRVGSASGMSRQSSIPEFLQADISEIYKNQEKLINEITPDKPPPITKIVTIGTIVKAAMTFSKGARKRALDSMVKENNADSHEKIRLERIRLLQSRASVIANITSRWKVDDLDD</sequence>
<evidence type="ECO:0000313" key="3">
    <source>
        <dbReference type="Proteomes" id="UP001195483"/>
    </source>
</evidence>
<feature type="region of interest" description="Disordered" evidence="1">
    <location>
        <begin position="206"/>
        <end position="279"/>
    </location>
</feature>
<protein>
    <submittedName>
        <fullName evidence="2">Uncharacterized protein</fullName>
    </submittedName>
</protein>
<name>A0AAE0RW69_9BIVA</name>
<feature type="compositionally biased region" description="Polar residues" evidence="1">
    <location>
        <begin position="260"/>
        <end position="274"/>
    </location>
</feature>
<reference evidence="2" key="3">
    <citation type="submission" date="2023-05" db="EMBL/GenBank/DDBJ databases">
        <authorList>
            <person name="Smith C.H."/>
        </authorList>
    </citation>
    <scope>NUCLEOTIDE SEQUENCE</scope>
    <source>
        <strain evidence="2">CHS0354</strain>
        <tissue evidence="2">Mantle</tissue>
    </source>
</reference>
<feature type="compositionally biased region" description="Basic and acidic residues" evidence="1">
    <location>
        <begin position="445"/>
        <end position="459"/>
    </location>
</feature>
<accession>A0AAE0RW69</accession>
<keyword evidence="3" id="KW-1185">Reference proteome</keyword>
<evidence type="ECO:0000256" key="1">
    <source>
        <dbReference type="SAM" id="MobiDB-lite"/>
    </source>
</evidence>
<dbReference type="EMBL" id="JAEAOA010001107">
    <property type="protein sequence ID" value="KAK3580683.1"/>
    <property type="molecule type" value="Genomic_DNA"/>
</dbReference>
<feature type="region of interest" description="Disordered" evidence="1">
    <location>
        <begin position="432"/>
        <end position="484"/>
    </location>
</feature>
<reference evidence="2" key="1">
    <citation type="journal article" date="2021" name="Genome Biol. Evol.">
        <title>A High-Quality Reference Genome for a Parasitic Bivalve with Doubly Uniparental Inheritance (Bivalvia: Unionida).</title>
        <authorList>
            <person name="Smith C.H."/>
        </authorList>
    </citation>
    <scope>NUCLEOTIDE SEQUENCE</scope>
    <source>
        <strain evidence="2">CHS0354</strain>
    </source>
</reference>
<gene>
    <name evidence="2" type="ORF">CHS0354_017965</name>
</gene>
<evidence type="ECO:0000313" key="2">
    <source>
        <dbReference type="EMBL" id="KAK3580683.1"/>
    </source>
</evidence>
<reference evidence="2" key="2">
    <citation type="journal article" date="2021" name="Genome Biol. Evol.">
        <title>Developing a high-quality reference genome for a parasitic bivalve with doubly uniparental inheritance (Bivalvia: Unionida).</title>
        <authorList>
            <person name="Smith C.H."/>
        </authorList>
    </citation>
    <scope>NUCLEOTIDE SEQUENCE</scope>
    <source>
        <strain evidence="2">CHS0354</strain>
        <tissue evidence="2">Mantle</tissue>
    </source>
</reference>
<feature type="compositionally biased region" description="Low complexity" evidence="1">
    <location>
        <begin position="461"/>
        <end position="478"/>
    </location>
</feature>
<feature type="compositionally biased region" description="Basic and acidic residues" evidence="1">
    <location>
        <begin position="228"/>
        <end position="241"/>
    </location>
</feature>
<dbReference type="AlphaFoldDB" id="A0AAE0RW69"/>
<dbReference type="Proteomes" id="UP001195483">
    <property type="component" value="Unassembled WGS sequence"/>
</dbReference>
<comment type="caution">
    <text evidence="2">The sequence shown here is derived from an EMBL/GenBank/DDBJ whole genome shotgun (WGS) entry which is preliminary data.</text>
</comment>
<organism evidence="2 3">
    <name type="scientific">Potamilus streckersoni</name>
    <dbReference type="NCBI Taxonomy" id="2493646"/>
    <lineage>
        <taxon>Eukaryota</taxon>
        <taxon>Metazoa</taxon>
        <taxon>Spiralia</taxon>
        <taxon>Lophotrochozoa</taxon>
        <taxon>Mollusca</taxon>
        <taxon>Bivalvia</taxon>
        <taxon>Autobranchia</taxon>
        <taxon>Heteroconchia</taxon>
        <taxon>Palaeoheterodonta</taxon>
        <taxon>Unionida</taxon>
        <taxon>Unionoidea</taxon>
        <taxon>Unionidae</taxon>
        <taxon>Ambleminae</taxon>
        <taxon>Lampsilini</taxon>
        <taxon>Potamilus</taxon>
    </lineage>
</organism>